<keyword evidence="12" id="KW-1185">Reference proteome</keyword>
<dbReference type="KEGG" id="tper:IWA51_05820"/>
<feature type="transmembrane region" description="Helical" evidence="9">
    <location>
        <begin position="74"/>
        <end position="97"/>
    </location>
</feature>
<comment type="catalytic activity">
    <reaction evidence="9">
        <text>N-terminal S-1,2-diacyl-sn-glyceryl-L-cysteinyl-[lipoprotein] + a glycerophospholipid = N-acyl-S-1,2-diacyl-sn-glyceryl-L-cysteinyl-[lipoprotein] + a 2-acyl-sn-glycero-3-phospholipid + H(+)</text>
        <dbReference type="Rhea" id="RHEA:48228"/>
        <dbReference type="Rhea" id="RHEA-COMP:14681"/>
        <dbReference type="Rhea" id="RHEA-COMP:14684"/>
        <dbReference type="ChEBI" id="CHEBI:15378"/>
        <dbReference type="ChEBI" id="CHEBI:136912"/>
        <dbReference type="ChEBI" id="CHEBI:140656"/>
        <dbReference type="ChEBI" id="CHEBI:140657"/>
        <dbReference type="ChEBI" id="CHEBI:140660"/>
        <dbReference type="EC" id="2.3.1.269"/>
    </reaction>
</comment>
<evidence type="ECO:0000256" key="5">
    <source>
        <dbReference type="ARBA" id="ARBA00022692"/>
    </source>
</evidence>
<feature type="transmembrane region" description="Helical" evidence="9">
    <location>
        <begin position="151"/>
        <end position="169"/>
    </location>
</feature>
<evidence type="ECO:0000256" key="2">
    <source>
        <dbReference type="ARBA" id="ARBA00010065"/>
    </source>
</evidence>
<reference evidence="11 12" key="1">
    <citation type="submission" date="2020-11" db="EMBL/GenBank/DDBJ databases">
        <title>Treponema Peruensis nv. sp., first commensal Treponema isolated from human feces.</title>
        <authorList>
            <person name="Belkhou C."/>
            <person name="Raes J."/>
        </authorList>
    </citation>
    <scope>NUCLEOTIDE SEQUENCE [LARGE SCALE GENOMIC DNA]</scope>
    <source>
        <strain evidence="11 12">RCC2812</strain>
    </source>
</reference>
<evidence type="ECO:0000256" key="4">
    <source>
        <dbReference type="ARBA" id="ARBA00022679"/>
    </source>
</evidence>
<dbReference type="CDD" id="cd07571">
    <property type="entry name" value="ALP_N-acyl_transferase"/>
    <property type="match status" value="1"/>
</dbReference>
<dbReference type="EMBL" id="CP064936">
    <property type="protein sequence ID" value="QQA02092.1"/>
    <property type="molecule type" value="Genomic_DNA"/>
</dbReference>
<comment type="subcellular location">
    <subcellularLocation>
        <location evidence="1 9">Cell membrane</location>
        <topology evidence="1 9">Multi-pass membrane protein</topology>
    </subcellularLocation>
</comment>
<dbReference type="GO" id="GO:0016410">
    <property type="term" value="F:N-acyltransferase activity"/>
    <property type="evidence" value="ECO:0007669"/>
    <property type="project" value="UniProtKB-UniRule"/>
</dbReference>
<sequence length="542" mass="60362">MGLQILVTHLLSSYWLANFHGFAVFTLGASALGTAIEGALMGIIMHAYPASLTETQKMAECSGLNKTGATKRMLWFSAVWTLYEYIKSTGALGYPWGTLFMSSYALKPVIQIADLTGVWGITLLFALSSSLAAEAVTSITEHRTVRTEAKSLALVFAAVFAYGTVQYFMPRIPEKKLNTVIVQQNIDPWEGGEQKSIEISKKLTLEGIKSFSDRGLETDLVLWSEGVLSKTFPGARFRYETFPQDESLSDFIKKTDTPFIIGGTTTFDRDKHKYANSAILFDSDGKYSGYYSKIQLVPFAEKIPYSDNPLMEKFMKDVVGMYSGLTSGFQYVLFKVPIKENKNTPAPFSYARPEESLIELDKNGRSDPKKTKEYTVNEAENPKNFISFTTPICFEDSFPSVSSRLHNMGSEVFMNITNDSWSKTDSAEYQHFIIASFLSVEYRTTLVRCTNSGYSAVVAPNGKIIADLPLFEEASVGFSVPIYKYTKTLYSVAGDWLVYIAAAAVLLYLAWSAAKNVFEQKKLSLPHFVQITVTIGKKDSKK</sequence>
<dbReference type="InterPro" id="IPR003010">
    <property type="entry name" value="C-N_Hydrolase"/>
</dbReference>
<evidence type="ECO:0000259" key="10">
    <source>
        <dbReference type="PROSITE" id="PS50263"/>
    </source>
</evidence>
<evidence type="ECO:0000313" key="11">
    <source>
        <dbReference type="EMBL" id="QQA02092.1"/>
    </source>
</evidence>
<feature type="domain" description="CN hydrolase" evidence="10">
    <location>
        <begin position="177"/>
        <end position="482"/>
    </location>
</feature>
<dbReference type="HAMAP" id="MF_01148">
    <property type="entry name" value="Lnt"/>
    <property type="match status" value="1"/>
</dbReference>
<dbReference type="UniPathway" id="UPA00666"/>
<comment type="function">
    <text evidence="9">Catalyzes the phospholipid dependent N-acylation of the N-terminal cysteine of apolipoprotein, the last step in lipoprotein maturation.</text>
</comment>
<comment type="pathway">
    <text evidence="9">Protein modification; lipoprotein biosynthesis (N-acyl transfer).</text>
</comment>
<keyword evidence="3 9" id="KW-1003">Cell membrane</keyword>
<evidence type="ECO:0000313" key="12">
    <source>
        <dbReference type="Proteomes" id="UP000595224"/>
    </source>
</evidence>
<feature type="transmembrane region" description="Helical" evidence="9">
    <location>
        <begin position="20"/>
        <end position="48"/>
    </location>
</feature>
<keyword evidence="7 9" id="KW-0472">Membrane</keyword>
<feature type="transmembrane region" description="Helical" evidence="9">
    <location>
        <begin position="117"/>
        <end position="139"/>
    </location>
</feature>
<dbReference type="InterPro" id="IPR036526">
    <property type="entry name" value="C-N_Hydrolase_sf"/>
</dbReference>
<accession>A0A7T3RFB0</accession>
<keyword evidence="5 9" id="KW-0812">Transmembrane</keyword>
<dbReference type="PANTHER" id="PTHR38686:SF1">
    <property type="entry name" value="APOLIPOPROTEIN N-ACYLTRANSFERASE"/>
    <property type="match status" value="1"/>
</dbReference>
<dbReference type="NCBIfam" id="TIGR00546">
    <property type="entry name" value="lnt"/>
    <property type="match status" value="1"/>
</dbReference>
<evidence type="ECO:0000256" key="9">
    <source>
        <dbReference type="HAMAP-Rule" id="MF_01148"/>
    </source>
</evidence>
<dbReference type="Pfam" id="PF00795">
    <property type="entry name" value="CN_hydrolase"/>
    <property type="match status" value="1"/>
</dbReference>
<keyword evidence="8 9" id="KW-0012">Acyltransferase</keyword>
<dbReference type="GO" id="GO:0042158">
    <property type="term" value="P:lipoprotein biosynthetic process"/>
    <property type="evidence" value="ECO:0007669"/>
    <property type="project" value="UniProtKB-UniRule"/>
</dbReference>
<proteinExistence type="inferred from homology"/>
<keyword evidence="6 9" id="KW-1133">Transmembrane helix</keyword>
<dbReference type="Pfam" id="PF20154">
    <property type="entry name" value="LNT_N"/>
    <property type="match status" value="1"/>
</dbReference>
<comment type="similarity">
    <text evidence="2 9">Belongs to the CN hydrolase family. Apolipoprotein N-acyltransferase subfamily.</text>
</comment>
<dbReference type="Proteomes" id="UP000595224">
    <property type="component" value="Chromosome"/>
</dbReference>
<dbReference type="AlphaFoldDB" id="A0A7T3RFB0"/>
<dbReference type="PANTHER" id="PTHR38686">
    <property type="entry name" value="APOLIPOPROTEIN N-ACYLTRANSFERASE"/>
    <property type="match status" value="1"/>
</dbReference>
<dbReference type="InterPro" id="IPR045378">
    <property type="entry name" value="LNT_N"/>
</dbReference>
<gene>
    <name evidence="9 11" type="primary">lnt</name>
    <name evidence="11" type="ORF">IWA51_05820</name>
</gene>
<dbReference type="EC" id="2.3.1.269" evidence="9"/>
<evidence type="ECO:0000256" key="8">
    <source>
        <dbReference type="ARBA" id="ARBA00023315"/>
    </source>
</evidence>
<keyword evidence="4 9" id="KW-0808">Transferase</keyword>
<comment type="caution">
    <text evidence="9">Lacks conserved residue(s) required for the propagation of feature annotation.</text>
</comment>
<organism evidence="11 12">
    <name type="scientific">Treponema peruense</name>
    <dbReference type="NCBI Taxonomy" id="2787628"/>
    <lineage>
        <taxon>Bacteria</taxon>
        <taxon>Pseudomonadati</taxon>
        <taxon>Spirochaetota</taxon>
        <taxon>Spirochaetia</taxon>
        <taxon>Spirochaetales</taxon>
        <taxon>Treponemataceae</taxon>
        <taxon>Treponema</taxon>
    </lineage>
</organism>
<evidence type="ECO:0000256" key="1">
    <source>
        <dbReference type="ARBA" id="ARBA00004651"/>
    </source>
</evidence>
<dbReference type="Gene3D" id="3.60.110.10">
    <property type="entry name" value="Carbon-nitrogen hydrolase"/>
    <property type="match status" value="1"/>
</dbReference>
<keyword evidence="11" id="KW-0449">Lipoprotein</keyword>
<dbReference type="InterPro" id="IPR004563">
    <property type="entry name" value="Apolipo_AcylTrfase"/>
</dbReference>
<dbReference type="SUPFAM" id="SSF56317">
    <property type="entry name" value="Carbon-nitrogen hydrolase"/>
    <property type="match status" value="1"/>
</dbReference>
<evidence type="ECO:0000256" key="3">
    <source>
        <dbReference type="ARBA" id="ARBA00022475"/>
    </source>
</evidence>
<name>A0A7T3RFB0_9SPIR</name>
<evidence type="ECO:0000256" key="7">
    <source>
        <dbReference type="ARBA" id="ARBA00023136"/>
    </source>
</evidence>
<evidence type="ECO:0000256" key="6">
    <source>
        <dbReference type="ARBA" id="ARBA00022989"/>
    </source>
</evidence>
<protein>
    <recommendedName>
        <fullName evidence="9">Apolipoprotein N-acyltransferase</fullName>
        <shortName evidence="9">ALP N-acyltransferase</shortName>
        <ecNumber evidence="9">2.3.1.269</ecNumber>
    </recommendedName>
</protein>
<dbReference type="GO" id="GO:0005886">
    <property type="term" value="C:plasma membrane"/>
    <property type="evidence" value="ECO:0007669"/>
    <property type="project" value="UniProtKB-SubCell"/>
</dbReference>
<feature type="transmembrane region" description="Helical" evidence="9">
    <location>
        <begin position="496"/>
        <end position="514"/>
    </location>
</feature>
<dbReference type="PROSITE" id="PS50263">
    <property type="entry name" value="CN_HYDROLASE"/>
    <property type="match status" value="1"/>
</dbReference>